<accession>A0ABY7Q170</accession>
<dbReference type="Gene3D" id="1.10.10.10">
    <property type="entry name" value="Winged helix-like DNA-binding domain superfamily/Winged helix DNA-binding domain"/>
    <property type="match status" value="1"/>
</dbReference>
<keyword evidence="9" id="KW-1185">Reference proteome</keyword>
<evidence type="ECO:0000256" key="3">
    <source>
        <dbReference type="ARBA" id="ARBA00023015"/>
    </source>
</evidence>
<feature type="region of interest" description="Disordered" evidence="6">
    <location>
        <begin position="233"/>
        <end position="281"/>
    </location>
</feature>
<dbReference type="InterPro" id="IPR015422">
    <property type="entry name" value="PyrdxlP-dep_Trfase_small"/>
</dbReference>
<dbReference type="SUPFAM" id="SSF46785">
    <property type="entry name" value="Winged helix' DNA-binding domain"/>
    <property type="match status" value="1"/>
</dbReference>
<keyword evidence="8" id="KW-0032">Aminotransferase</keyword>
<keyword evidence="4" id="KW-0238">DNA-binding</keyword>
<dbReference type="PROSITE" id="PS50949">
    <property type="entry name" value="HTH_GNTR"/>
    <property type="match status" value="1"/>
</dbReference>
<dbReference type="RefSeq" id="WP_270143010.1">
    <property type="nucleotide sequence ID" value="NZ_CP115450.1"/>
</dbReference>
<evidence type="ECO:0000256" key="1">
    <source>
        <dbReference type="ARBA" id="ARBA00005384"/>
    </source>
</evidence>
<dbReference type="PRINTS" id="PR00035">
    <property type="entry name" value="HTHGNTR"/>
</dbReference>
<dbReference type="InterPro" id="IPR015421">
    <property type="entry name" value="PyrdxlP-dep_Trfase_major"/>
</dbReference>
<dbReference type="InterPro" id="IPR015424">
    <property type="entry name" value="PyrdxlP-dep_Trfase"/>
</dbReference>
<feature type="compositionally biased region" description="Basic and acidic residues" evidence="6">
    <location>
        <begin position="238"/>
        <end position="259"/>
    </location>
</feature>
<dbReference type="CDD" id="cd07377">
    <property type="entry name" value="WHTH_GntR"/>
    <property type="match status" value="1"/>
</dbReference>
<evidence type="ECO:0000313" key="9">
    <source>
        <dbReference type="Proteomes" id="UP001212821"/>
    </source>
</evidence>
<evidence type="ECO:0000313" key="8">
    <source>
        <dbReference type="EMBL" id="WBP86390.1"/>
    </source>
</evidence>
<evidence type="ECO:0000256" key="2">
    <source>
        <dbReference type="ARBA" id="ARBA00022898"/>
    </source>
</evidence>
<dbReference type="Gene3D" id="3.40.640.10">
    <property type="entry name" value="Type I PLP-dependent aspartate aminotransferase-like (Major domain)"/>
    <property type="match status" value="2"/>
</dbReference>
<dbReference type="InterPro" id="IPR036388">
    <property type="entry name" value="WH-like_DNA-bd_sf"/>
</dbReference>
<keyword evidence="8" id="KW-0808">Transferase</keyword>
<protein>
    <submittedName>
        <fullName evidence="8">PLP-dependent aminotransferase family protein</fullName>
    </submittedName>
</protein>
<dbReference type="CDD" id="cd00609">
    <property type="entry name" value="AAT_like"/>
    <property type="match status" value="1"/>
</dbReference>
<comment type="similarity">
    <text evidence="1">In the C-terminal section; belongs to the class-I pyridoxal-phosphate-dependent aminotransferase family.</text>
</comment>
<dbReference type="SUPFAM" id="SSF53383">
    <property type="entry name" value="PLP-dependent transferases"/>
    <property type="match status" value="1"/>
</dbReference>
<sequence>MADWHTTVTPPALARLLATARLPEPATARRPAYRTLAGQIRLLVTEGRLPVGARLPAERELASALELSRTTVATAYETLRGDGYLHSRRGAGSWTSLPEGAPPPSDALHPVPPDEQGRILDLGVAALPAPQPWLGQAAARAVELLPHYAAGHGHYPTGVPVLREAVARRYTERGLPTTPDQILITTGAMGGLHLLQRVLVGRGDRVAVEAPSYAHTLQALRLTGARLVPVPYAVGTRPEPKGRAGAESDERQATKERRSVGAPPGRQAGGERRHRVGAPRRRAGEWQWDLEEWQRVLRGAAPKVAYVIPDFHNPTGALIDEEQRRRLLAAARAAGSIVLVDETTAELGWGVPESTPLPRPMAALDRSAQVVTVGSAGKLLWGGLRIGWVRAAPALVRRLATERVYSDVGTPVLDQLIAAELLGEPLQAIRAHQLDRLRATAHAFAAALAEQLPDWSFPLPPGGLSLWVSTGGLSGAALARAGEPAGVRIAAGNRFGSDGAFEHHIRIPLTVPAAAAPAAVGRLAAVAARAAAGGRLGPADEGQALAV</sequence>
<dbReference type="EMBL" id="CP115450">
    <property type="protein sequence ID" value="WBP86390.1"/>
    <property type="molecule type" value="Genomic_DNA"/>
</dbReference>
<dbReference type="Proteomes" id="UP001212821">
    <property type="component" value="Chromosome"/>
</dbReference>
<dbReference type="PANTHER" id="PTHR46577:SF1">
    <property type="entry name" value="HTH-TYPE TRANSCRIPTIONAL REGULATORY PROTEIN GABR"/>
    <property type="match status" value="1"/>
</dbReference>
<organism evidence="8 9">
    <name type="scientific">Kitasatospora cathayae</name>
    <dbReference type="NCBI Taxonomy" id="3004092"/>
    <lineage>
        <taxon>Bacteria</taxon>
        <taxon>Bacillati</taxon>
        <taxon>Actinomycetota</taxon>
        <taxon>Actinomycetes</taxon>
        <taxon>Kitasatosporales</taxon>
        <taxon>Streptomycetaceae</taxon>
        <taxon>Kitasatospora</taxon>
    </lineage>
</organism>
<keyword evidence="3" id="KW-0805">Transcription regulation</keyword>
<dbReference type="SMART" id="SM00345">
    <property type="entry name" value="HTH_GNTR"/>
    <property type="match status" value="1"/>
</dbReference>
<dbReference type="InterPro" id="IPR004839">
    <property type="entry name" value="Aminotransferase_I/II_large"/>
</dbReference>
<evidence type="ECO:0000256" key="4">
    <source>
        <dbReference type="ARBA" id="ARBA00023125"/>
    </source>
</evidence>
<evidence type="ECO:0000256" key="5">
    <source>
        <dbReference type="ARBA" id="ARBA00023163"/>
    </source>
</evidence>
<name>A0ABY7Q170_9ACTN</name>
<reference evidence="9" key="1">
    <citation type="submission" date="2022-12" db="EMBL/GenBank/DDBJ databases">
        <authorList>
            <person name="Mo P."/>
        </authorList>
    </citation>
    <scope>NUCLEOTIDE SEQUENCE [LARGE SCALE GENOMIC DNA]</scope>
    <source>
        <strain evidence="9">HUAS 3-15</strain>
    </source>
</reference>
<dbReference type="Pfam" id="PF00155">
    <property type="entry name" value="Aminotran_1_2"/>
    <property type="match status" value="2"/>
</dbReference>
<dbReference type="InterPro" id="IPR051446">
    <property type="entry name" value="HTH_trans_reg/aminotransferase"/>
</dbReference>
<dbReference type="Pfam" id="PF00392">
    <property type="entry name" value="GntR"/>
    <property type="match status" value="1"/>
</dbReference>
<evidence type="ECO:0000259" key="7">
    <source>
        <dbReference type="PROSITE" id="PS50949"/>
    </source>
</evidence>
<gene>
    <name evidence="8" type="ORF">O1G21_11440</name>
</gene>
<feature type="compositionally biased region" description="Basic residues" evidence="6">
    <location>
        <begin position="272"/>
        <end position="281"/>
    </location>
</feature>
<dbReference type="InterPro" id="IPR036390">
    <property type="entry name" value="WH_DNA-bd_sf"/>
</dbReference>
<dbReference type="InterPro" id="IPR000524">
    <property type="entry name" value="Tscrpt_reg_HTH_GntR"/>
</dbReference>
<dbReference type="GO" id="GO:0008483">
    <property type="term" value="F:transaminase activity"/>
    <property type="evidence" value="ECO:0007669"/>
    <property type="project" value="UniProtKB-KW"/>
</dbReference>
<proteinExistence type="inferred from homology"/>
<dbReference type="Gene3D" id="3.90.1150.10">
    <property type="entry name" value="Aspartate Aminotransferase, domain 1"/>
    <property type="match status" value="1"/>
</dbReference>
<keyword evidence="5" id="KW-0804">Transcription</keyword>
<feature type="domain" description="HTH gntR-type" evidence="7">
    <location>
        <begin position="30"/>
        <end position="98"/>
    </location>
</feature>
<evidence type="ECO:0000256" key="6">
    <source>
        <dbReference type="SAM" id="MobiDB-lite"/>
    </source>
</evidence>
<keyword evidence="2" id="KW-0663">Pyridoxal phosphate</keyword>
<dbReference type="PANTHER" id="PTHR46577">
    <property type="entry name" value="HTH-TYPE TRANSCRIPTIONAL REGULATORY PROTEIN GABR"/>
    <property type="match status" value="1"/>
</dbReference>